<organism evidence="5 6">
    <name type="scientific">Brenthis ino</name>
    <name type="common">lesser marbled fritillary</name>
    <dbReference type="NCBI Taxonomy" id="405034"/>
    <lineage>
        <taxon>Eukaryota</taxon>
        <taxon>Metazoa</taxon>
        <taxon>Ecdysozoa</taxon>
        <taxon>Arthropoda</taxon>
        <taxon>Hexapoda</taxon>
        <taxon>Insecta</taxon>
        <taxon>Pterygota</taxon>
        <taxon>Neoptera</taxon>
        <taxon>Endopterygota</taxon>
        <taxon>Lepidoptera</taxon>
        <taxon>Glossata</taxon>
        <taxon>Ditrysia</taxon>
        <taxon>Papilionoidea</taxon>
        <taxon>Nymphalidae</taxon>
        <taxon>Heliconiinae</taxon>
        <taxon>Argynnini</taxon>
        <taxon>Brenthis</taxon>
    </lineage>
</organism>
<name>A0A8J9Y9G1_9NEOP</name>
<feature type="transmembrane region" description="Helical" evidence="4">
    <location>
        <begin position="35"/>
        <end position="56"/>
    </location>
</feature>
<evidence type="ECO:0000313" key="6">
    <source>
        <dbReference type="Proteomes" id="UP000838878"/>
    </source>
</evidence>
<dbReference type="InterPro" id="IPR000618">
    <property type="entry name" value="Insect_cuticle"/>
</dbReference>
<keyword evidence="4" id="KW-1133">Transmembrane helix</keyword>
<dbReference type="EMBL" id="OV170232">
    <property type="protein sequence ID" value="CAH0718201.1"/>
    <property type="molecule type" value="Genomic_DNA"/>
</dbReference>
<dbReference type="OrthoDB" id="6423516at2759"/>
<dbReference type="AlphaFoldDB" id="A0A8J9Y9G1"/>
<gene>
    <name evidence="5" type="ORF">BINO364_LOCUS4723</name>
</gene>
<evidence type="ECO:0000256" key="2">
    <source>
        <dbReference type="ARBA" id="ARBA00022729"/>
    </source>
</evidence>
<dbReference type="GO" id="GO:0031012">
    <property type="term" value="C:extracellular matrix"/>
    <property type="evidence" value="ECO:0007669"/>
    <property type="project" value="TreeGrafter"/>
</dbReference>
<reference evidence="5" key="1">
    <citation type="submission" date="2021-12" db="EMBL/GenBank/DDBJ databases">
        <authorList>
            <person name="Martin H S."/>
        </authorList>
    </citation>
    <scope>NUCLEOTIDE SEQUENCE</scope>
</reference>
<evidence type="ECO:0000256" key="4">
    <source>
        <dbReference type="SAM" id="Phobius"/>
    </source>
</evidence>
<proteinExistence type="predicted"/>
<dbReference type="PRINTS" id="PR00947">
    <property type="entry name" value="CUTICLE"/>
</dbReference>
<dbReference type="Pfam" id="PF00379">
    <property type="entry name" value="Chitin_bind_4"/>
    <property type="match status" value="1"/>
</dbReference>
<feature type="compositionally biased region" description="Basic and acidic residues" evidence="3">
    <location>
        <begin position="78"/>
        <end position="93"/>
    </location>
</feature>
<dbReference type="PANTHER" id="PTHR12236">
    <property type="entry name" value="STRUCTURAL CONTITUENT OF CUTICLE"/>
    <property type="match status" value="1"/>
</dbReference>
<feature type="non-terminal residue" evidence="5">
    <location>
        <position position="211"/>
    </location>
</feature>
<protein>
    <recommendedName>
        <fullName evidence="7">Cuticle protein</fullName>
    </recommendedName>
</protein>
<feature type="region of interest" description="Disordered" evidence="3">
    <location>
        <begin position="78"/>
        <end position="98"/>
    </location>
</feature>
<dbReference type="Proteomes" id="UP000838878">
    <property type="component" value="Chromosome 12"/>
</dbReference>
<evidence type="ECO:0000256" key="1">
    <source>
        <dbReference type="ARBA" id="ARBA00022460"/>
    </source>
</evidence>
<sequence length="211" mass="22614">MRNAIGSEDWYKSSSPAHKKHNTIVNKPINMAAKFVVFFGMLAVASAVAAPLVPIAKLAYAEAEAPAQYEFQYSVHDEQSGDIKQQQEARSGDDVQGSYSLVQPDGLHRVVDYTSDEEHGFNAVVRYEGTPHAAPAPAKLTYAAPLTKLAYGSPVANLAYAGPAARLTYAAPVTRLTYAAPAAKLAYQAPIAYQTSLGQVSFSSPAYSYSH</sequence>
<keyword evidence="1" id="KW-0193">Cuticle</keyword>
<keyword evidence="2" id="KW-0732">Signal</keyword>
<dbReference type="GO" id="GO:0005615">
    <property type="term" value="C:extracellular space"/>
    <property type="evidence" value="ECO:0007669"/>
    <property type="project" value="TreeGrafter"/>
</dbReference>
<evidence type="ECO:0008006" key="7">
    <source>
        <dbReference type="Google" id="ProtNLM"/>
    </source>
</evidence>
<dbReference type="InterPro" id="IPR051217">
    <property type="entry name" value="Insect_Cuticle_Struc_Prot"/>
</dbReference>
<dbReference type="PANTHER" id="PTHR12236:SF46">
    <property type="entry name" value="CUTICULAR PROTEIN 30B-RELATED"/>
    <property type="match status" value="1"/>
</dbReference>
<evidence type="ECO:0000256" key="3">
    <source>
        <dbReference type="SAM" id="MobiDB-lite"/>
    </source>
</evidence>
<dbReference type="GO" id="GO:0042302">
    <property type="term" value="F:structural constituent of cuticle"/>
    <property type="evidence" value="ECO:0007669"/>
    <property type="project" value="UniProtKB-KW"/>
</dbReference>
<evidence type="ECO:0000313" key="5">
    <source>
        <dbReference type="EMBL" id="CAH0718201.1"/>
    </source>
</evidence>
<keyword evidence="6" id="KW-1185">Reference proteome</keyword>
<keyword evidence="4" id="KW-0472">Membrane</keyword>
<accession>A0A8J9Y9G1</accession>
<keyword evidence="4" id="KW-0812">Transmembrane</keyword>